<evidence type="ECO:0000313" key="1">
    <source>
        <dbReference type="Proteomes" id="UP000887565"/>
    </source>
</evidence>
<dbReference type="PANTHER" id="PTHR14289">
    <property type="entry name" value="F-BOX ONLY PROTEIN 3"/>
    <property type="match status" value="1"/>
</dbReference>
<dbReference type="WBParaSite" id="nRc.2.0.1.t19193-RA">
    <property type="protein sequence ID" value="nRc.2.0.1.t19193-RA"/>
    <property type="gene ID" value="nRc.2.0.1.g19193"/>
</dbReference>
<protein>
    <submittedName>
        <fullName evidence="2">Hemimethylated DNA-binding domain-containing protein</fullName>
    </submittedName>
</protein>
<proteinExistence type="predicted"/>
<dbReference type="InterPro" id="IPR036623">
    <property type="entry name" value="Hemimethylated_DNA-bd_sf"/>
</dbReference>
<dbReference type="SUPFAM" id="SSF141255">
    <property type="entry name" value="YccV-like"/>
    <property type="match status" value="1"/>
</dbReference>
<dbReference type="GO" id="GO:0003677">
    <property type="term" value="F:DNA binding"/>
    <property type="evidence" value="ECO:0007669"/>
    <property type="project" value="InterPro"/>
</dbReference>
<dbReference type="Proteomes" id="UP000887565">
    <property type="component" value="Unplaced"/>
</dbReference>
<dbReference type="GO" id="GO:0070987">
    <property type="term" value="P:error-free translesion synthesis"/>
    <property type="evidence" value="ECO:0007669"/>
    <property type="project" value="TreeGrafter"/>
</dbReference>
<name>A0A915IZR3_ROMCU</name>
<dbReference type="PANTHER" id="PTHR14289:SF16">
    <property type="entry name" value="POLYMERASE DELTA-INTERACTING PROTEIN 2"/>
    <property type="match status" value="1"/>
</dbReference>
<sequence>MSSIIYKFRSLQFKYNLSIRIRKFSDTRLMEVGSFQQPNPPSLAYDSGQLFLHRVLGYRGVVLFSWPAKMHDKDKNLGSKAQLSDNQTCNIFGSIDDEKPVSRLWYQALIDERDWPYINNFHRYRFFMFLEVQSRDAMGSRTRFKHQNSKGFMV</sequence>
<dbReference type="GO" id="GO:0005634">
    <property type="term" value="C:nucleus"/>
    <property type="evidence" value="ECO:0007669"/>
    <property type="project" value="TreeGrafter"/>
</dbReference>
<keyword evidence="1" id="KW-1185">Reference proteome</keyword>
<evidence type="ECO:0000313" key="2">
    <source>
        <dbReference type="WBParaSite" id="nRc.2.0.1.t19193-RA"/>
    </source>
</evidence>
<dbReference type="AlphaFoldDB" id="A0A915IZR3"/>
<organism evidence="1 2">
    <name type="scientific">Romanomermis culicivorax</name>
    <name type="common">Nematode worm</name>
    <dbReference type="NCBI Taxonomy" id="13658"/>
    <lineage>
        <taxon>Eukaryota</taxon>
        <taxon>Metazoa</taxon>
        <taxon>Ecdysozoa</taxon>
        <taxon>Nematoda</taxon>
        <taxon>Enoplea</taxon>
        <taxon>Dorylaimia</taxon>
        <taxon>Mermithida</taxon>
        <taxon>Mermithoidea</taxon>
        <taxon>Mermithidae</taxon>
        <taxon>Romanomermis</taxon>
    </lineage>
</organism>
<dbReference type="GO" id="GO:0042645">
    <property type="term" value="C:mitochondrial nucleoid"/>
    <property type="evidence" value="ECO:0007669"/>
    <property type="project" value="TreeGrafter"/>
</dbReference>
<accession>A0A915IZR3</accession>
<reference evidence="2" key="1">
    <citation type="submission" date="2022-11" db="UniProtKB">
        <authorList>
            <consortium name="WormBaseParasite"/>
        </authorList>
    </citation>
    <scope>IDENTIFICATION</scope>
</reference>